<protein>
    <submittedName>
        <fullName evidence="5">ATP-binding cassette domain-containing protein</fullName>
    </submittedName>
</protein>
<organism evidence="5 6">
    <name type="scientific">Paracoccus denitrificans</name>
    <dbReference type="NCBI Taxonomy" id="266"/>
    <lineage>
        <taxon>Bacteria</taxon>
        <taxon>Pseudomonadati</taxon>
        <taxon>Pseudomonadota</taxon>
        <taxon>Alphaproteobacteria</taxon>
        <taxon>Rhodobacterales</taxon>
        <taxon>Paracoccaceae</taxon>
        <taxon>Paracoccus</taxon>
    </lineage>
</organism>
<evidence type="ECO:0000259" key="4">
    <source>
        <dbReference type="PROSITE" id="PS50893"/>
    </source>
</evidence>
<dbReference type="PROSITE" id="PS50893">
    <property type="entry name" value="ABC_TRANSPORTER_2"/>
    <property type="match status" value="1"/>
</dbReference>
<keyword evidence="1" id="KW-0813">Transport</keyword>
<dbReference type="PANTHER" id="PTHR45772:SF9">
    <property type="entry name" value="CONSERVED COMPONENT OF ABC TRANSPORTER FOR NATURAL AMINO ACIDS"/>
    <property type="match status" value="1"/>
</dbReference>
<evidence type="ECO:0000256" key="1">
    <source>
        <dbReference type="ARBA" id="ARBA00022448"/>
    </source>
</evidence>
<gene>
    <name evidence="5" type="ORF">DI616_10730</name>
</gene>
<dbReference type="InterPro" id="IPR027417">
    <property type="entry name" value="P-loop_NTPase"/>
</dbReference>
<evidence type="ECO:0000313" key="6">
    <source>
        <dbReference type="Proteomes" id="UP000315344"/>
    </source>
</evidence>
<reference evidence="5 6" key="1">
    <citation type="journal article" date="2017" name="Nat. Commun.">
        <title>In situ click chemistry generation of cyclooxygenase-2 inhibitors.</title>
        <authorList>
            <person name="Bhardwaj A."/>
            <person name="Kaur J."/>
            <person name="Wuest M."/>
            <person name="Wuest F."/>
        </authorList>
    </citation>
    <scope>NUCLEOTIDE SEQUENCE [LARGE SCALE GENOMIC DNA]</scope>
    <source>
        <strain evidence="5">S2_012_000_R3_94</strain>
    </source>
</reference>
<dbReference type="GO" id="GO:0005524">
    <property type="term" value="F:ATP binding"/>
    <property type="evidence" value="ECO:0007669"/>
    <property type="project" value="UniProtKB-KW"/>
</dbReference>
<evidence type="ECO:0000256" key="2">
    <source>
        <dbReference type="ARBA" id="ARBA00022741"/>
    </source>
</evidence>
<comment type="caution">
    <text evidence="5">The sequence shown here is derived from an EMBL/GenBank/DDBJ whole genome shotgun (WGS) entry which is preliminary data.</text>
</comment>
<keyword evidence="2" id="KW-0547">Nucleotide-binding</keyword>
<dbReference type="Gene3D" id="3.40.50.300">
    <property type="entry name" value="P-loop containing nucleotide triphosphate hydrolases"/>
    <property type="match status" value="1"/>
</dbReference>
<dbReference type="EMBL" id="VAFL01000007">
    <property type="protein sequence ID" value="TKW66425.1"/>
    <property type="molecule type" value="Genomic_DNA"/>
</dbReference>
<dbReference type="GO" id="GO:0005886">
    <property type="term" value="C:plasma membrane"/>
    <property type="evidence" value="ECO:0007669"/>
    <property type="project" value="TreeGrafter"/>
</dbReference>
<feature type="domain" description="ABC transporter" evidence="4">
    <location>
        <begin position="6"/>
        <end position="240"/>
    </location>
</feature>
<dbReference type="Proteomes" id="UP000315344">
    <property type="component" value="Unassembled WGS sequence"/>
</dbReference>
<evidence type="ECO:0000256" key="3">
    <source>
        <dbReference type="ARBA" id="ARBA00022840"/>
    </source>
</evidence>
<dbReference type="GO" id="GO:0016887">
    <property type="term" value="F:ATP hydrolysis activity"/>
    <property type="evidence" value="ECO:0007669"/>
    <property type="project" value="InterPro"/>
</dbReference>
<dbReference type="InterPro" id="IPR003439">
    <property type="entry name" value="ABC_transporter-like_ATP-bd"/>
</dbReference>
<keyword evidence="3 5" id="KW-0067">ATP-binding</keyword>
<name>A0A533I6N2_PARDE</name>
<dbReference type="SMART" id="SM00382">
    <property type="entry name" value="AAA"/>
    <property type="match status" value="1"/>
</dbReference>
<dbReference type="Pfam" id="PF00005">
    <property type="entry name" value="ABC_tran"/>
    <property type="match status" value="1"/>
</dbReference>
<proteinExistence type="predicted"/>
<dbReference type="PANTHER" id="PTHR45772">
    <property type="entry name" value="CONSERVED COMPONENT OF ABC TRANSPORTER FOR NATURAL AMINO ACIDS-RELATED"/>
    <property type="match status" value="1"/>
</dbReference>
<accession>A0A533I6N2</accession>
<sequence length="240" mass="25430">MRGDMLIVKELSKRFGAAAVIRDLSLRVNTGERLAILGPNGAGKTTLLRLIAGEIAADAGSIQMDGRDVTRLSADARARAGLGRSFQTTALFDSFTIAENLSVAVAARQGKHFVGRNPPGNCKAAFGTDWLADHCDLHPTSRRVSALDHGTRRRVDLALALAGSPRLLLLDEPAAGLGSSGSLGPLLAALPRDLTIILIEHDLDLAFTLADRIVILDAGRIVFDGRPDGARPVLRAIYDA</sequence>
<dbReference type="AlphaFoldDB" id="A0A533I6N2"/>
<dbReference type="InterPro" id="IPR003593">
    <property type="entry name" value="AAA+_ATPase"/>
</dbReference>
<dbReference type="InterPro" id="IPR051120">
    <property type="entry name" value="ABC_AA/LPS_Transport"/>
</dbReference>
<dbReference type="SUPFAM" id="SSF52540">
    <property type="entry name" value="P-loop containing nucleoside triphosphate hydrolases"/>
    <property type="match status" value="1"/>
</dbReference>
<evidence type="ECO:0000313" key="5">
    <source>
        <dbReference type="EMBL" id="TKW66425.1"/>
    </source>
</evidence>